<protein>
    <recommendedName>
        <fullName evidence="4">Prepilin-type N-terminal cleavage/methylation domain-containing protein</fullName>
    </recommendedName>
</protein>
<sequence>MQRGFTLLELSIVLIVIAIIVSVTVIGADVYRNAVGVRIYSDFVQGWVSAYETYLTRSGGRLPGDNVSTPSGYVNGHPVIGNTGWLCDSPGAPALSQAMLSAGVALPSGRGPGRATMFVYQDKSGLPHQLTVCLGTVTDWAILGSSGPVLVTKTVMRIIGLTPDLARQLNSMVDGRIDAGLGNLREERSRARGVSLDWSADASQDINGGTNAETQSQEVVGNLLLD</sequence>
<evidence type="ECO:0000313" key="2">
    <source>
        <dbReference type="EMBL" id="KWN22015.1"/>
    </source>
</evidence>
<dbReference type="NCBIfam" id="TIGR02532">
    <property type="entry name" value="IV_pilin_GFxxxE"/>
    <property type="match status" value="1"/>
</dbReference>
<organism evidence="2 3">
    <name type="scientific">Burkholderia territorii</name>
    <dbReference type="NCBI Taxonomy" id="1503055"/>
    <lineage>
        <taxon>Bacteria</taxon>
        <taxon>Pseudomonadati</taxon>
        <taxon>Pseudomonadota</taxon>
        <taxon>Betaproteobacteria</taxon>
        <taxon>Burkholderiales</taxon>
        <taxon>Burkholderiaceae</taxon>
        <taxon>Burkholderia</taxon>
        <taxon>Burkholderia cepacia complex</taxon>
    </lineage>
</organism>
<evidence type="ECO:0000256" key="1">
    <source>
        <dbReference type="SAM" id="Phobius"/>
    </source>
</evidence>
<keyword evidence="1" id="KW-1133">Transmembrane helix</keyword>
<feature type="transmembrane region" description="Helical" evidence="1">
    <location>
        <begin position="12"/>
        <end position="31"/>
    </location>
</feature>
<accession>A0A108F2S0</accession>
<dbReference type="Proteomes" id="UP000068016">
    <property type="component" value="Unassembled WGS sequence"/>
</dbReference>
<proteinExistence type="predicted"/>
<dbReference type="Pfam" id="PF07963">
    <property type="entry name" value="N_methyl"/>
    <property type="match status" value="1"/>
</dbReference>
<reference evidence="2 3" key="1">
    <citation type="submission" date="2015-11" db="EMBL/GenBank/DDBJ databases">
        <title>Expanding the genomic diversity of Burkholderia species for the development of highly accurate diagnostics.</title>
        <authorList>
            <person name="Sahl J."/>
            <person name="Keim P."/>
            <person name="Wagner D."/>
        </authorList>
    </citation>
    <scope>NUCLEOTIDE SEQUENCE [LARGE SCALE GENOMIC DNA]</scope>
    <source>
        <strain evidence="2 3">MSMB793WGS</strain>
    </source>
</reference>
<dbReference type="InterPro" id="IPR045584">
    <property type="entry name" value="Pilin-like"/>
</dbReference>
<gene>
    <name evidence="2" type="ORF">WT83_04915</name>
</gene>
<evidence type="ECO:0000313" key="3">
    <source>
        <dbReference type="Proteomes" id="UP000068016"/>
    </source>
</evidence>
<dbReference type="EMBL" id="LPLZ01000017">
    <property type="protein sequence ID" value="KWN22015.1"/>
    <property type="molecule type" value="Genomic_DNA"/>
</dbReference>
<keyword evidence="1" id="KW-0472">Membrane</keyword>
<evidence type="ECO:0008006" key="4">
    <source>
        <dbReference type="Google" id="ProtNLM"/>
    </source>
</evidence>
<dbReference type="SUPFAM" id="SSF54523">
    <property type="entry name" value="Pili subunits"/>
    <property type="match status" value="1"/>
</dbReference>
<dbReference type="AlphaFoldDB" id="A0A108F2S0"/>
<name>A0A108F2S0_9BURK</name>
<keyword evidence="1" id="KW-0812">Transmembrane</keyword>
<comment type="caution">
    <text evidence="2">The sequence shown here is derived from an EMBL/GenBank/DDBJ whole genome shotgun (WGS) entry which is preliminary data.</text>
</comment>
<dbReference type="InterPro" id="IPR012902">
    <property type="entry name" value="N_methyl_site"/>
</dbReference>
<dbReference type="PROSITE" id="PS00409">
    <property type="entry name" value="PROKAR_NTER_METHYL"/>
    <property type="match status" value="1"/>
</dbReference>